<dbReference type="OMA" id="LAYRENI"/>
<evidence type="ECO:0000313" key="3">
    <source>
        <dbReference type="Proteomes" id="UP000001861"/>
    </source>
</evidence>
<comment type="caution">
    <text evidence="2">The sequence shown here is derived from an EMBL/GenBank/DDBJ whole genome shotgun (WGS) entry which is preliminary data.</text>
</comment>
<feature type="compositionally biased region" description="Low complexity" evidence="1">
    <location>
        <begin position="41"/>
        <end position="58"/>
    </location>
</feature>
<feature type="region of interest" description="Disordered" evidence="1">
    <location>
        <begin position="151"/>
        <end position="171"/>
    </location>
</feature>
<sequence length="524" mass="58646">MLAQNHPTLPPSLVPRPPSYSDLVSRFKDIVIYLPGHEHSALPSSSSTPASSPPQSTQFEEFTSALTKKKNTIPSTISELTLIADQSLNSTTPTYLEGTPLTGRVSLSLSPSKRRSIRDVTLTVRGSILSLEHPGDPLHFLTIQRKLWTAGNGTPNSTPDTSLSADNAPAATPSAHSPTVWPFSIDLPREVVFPSGRHVDIFKLPHSFVERQAKVNICYEVSLRVRRGRFKTDYRLKLPFNYIPSRRPPPPSLPRQLAYLHRTPIPTPEEDIDGWHTAPTFNVRGQLAIGRQRSNVAVSCQLSLPKPLVYTRGTPLHLSLLLESPCAHALDVLSDPRSIVCRLRRTIRYRPSQRHQSPIRGTNFVDSHASLCLRDLNWNSWKQKGKDQIEDSESAVWWPCHSQSDCDYEPEPDDHHQQPRQGTVQKRRIAGELHLRKDLKPTTAIGDFSIEYSLVLFPFDNTSFIPNPTVSTGTLLHKEALISIPIEIATLDAPGPQPRMYAPPCYDSTDTHYVSWDYNYSSVA</sequence>
<dbReference type="AlphaFoldDB" id="A8NT58"/>
<dbReference type="Proteomes" id="UP000001861">
    <property type="component" value="Unassembled WGS sequence"/>
</dbReference>
<dbReference type="InParanoid" id="A8NT58"/>
<feature type="region of interest" description="Disordered" evidence="1">
    <location>
        <begin position="40"/>
        <end position="60"/>
    </location>
</feature>
<proteinExistence type="predicted"/>
<dbReference type="Gene3D" id="2.60.40.640">
    <property type="match status" value="1"/>
</dbReference>
<dbReference type="RefSeq" id="XP_001836163.1">
    <property type="nucleotide sequence ID" value="XM_001836111.1"/>
</dbReference>
<keyword evidence="3" id="KW-1185">Reference proteome</keyword>
<feature type="compositionally biased region" description="Polar residues" evidence="1">
    <location>
        <begin position="151"/>
        <end position="165"/>
    </location>
</feature>
<organism evidence="2 3">
    <name type="scientific">Coprinopsis cinerea (strain Okayama-7 / 130 / ATCC MYA-4618 / FGSC 9003)</name>
    <name type="common">Inky cap fungus</name>
    <name type="synonym">Hormographiella aspergillata</name>
    <dbReference type="NCBI Taxonomy" id="240176"/>
    <lineage>
        <taxon>Eukaryota</taxon>
        <taxon>Fungi</taxon>
        <taxon>Dikarya</taxon>
        <taxon>Basidiomycota</taxon>
        <taxon>Agaricomycotina</taxon>
        <taxon>Agaricomycetes</taxon>
        <taxon>Agaricomycetidae</taxon>
        <taxon>Agaricales</taxon>
        <taxon>Agaricineae</taxon>
        <taxon>Psathyrellaceae</taxon>
        <taxon>Coprinopsis</taxon>
    </lineage>
</organism>
<dbReference type="VEuPathDB" id="FungiDB:CC1G_10944"/>
<gene>
    <name evidence="2" type="ORF">CC1G_10944</name>
</gene>
<dbReference type="InterPro" id="IPR014752">
    <property type="entry name" value="Arrestin-like_C"/>
</dbReference>
<dbReference type="OrthoDB" id="3261578at2759"/>
<accession>A8NT58</accession>
<dbReference type="eggNOG" id="ENOG502SMYY">
    <property type="taxonomic scope" value="Eukaryota"/>
</dbReference>
<evidence type="ECO:0008006" key="4">
    <source>
        <dbReference type="Google" id="ProtNLM"/>
    </source>
</evidence>
<dbReference type="GeneID" id="6012703"/>
<dbReference type="KEGG" id="cci:CC1G_10944"/>
<evidence type="ECO:0000313" key="2">
    <source>
        <dbReference type="EMBL" id="EAU85672.1"/>
    </source>
</evidence>
<dbReference type="EMBL" id="AACS02000004">
    <property type="protein sequence ID" value="EAU85672.1"/>
    <property type="molecule type" value="Genomic_DNA"/>
</dbReference>
<reference evidence="2 3" key="1">
    <citation type="journal article" date="2010" name="Proc. Natl. Acad. Sci. U.S.A.">
        <title>Insights into evolution of multicellular fungi from the assembled chromosomes of the mushroom Coprinopsis cinerea (Coprinus cinereus).</title>
        <authorList>
            <person name="Stajich J.E."/>
            <person name="Wilke S.K."/>
            <person name="Ahren D."/>
            <person name="Au C.H."/>
            <person name="Birren B.W."/>
            <person name="Borodovsky M."/>
            <person name="Burns C."/>
            <person name="Canback B."/>
            <person name="Casselton L.A."/>
            <person name="Cheng C.K."/>
            <person name="Deng J."/>
            <person name="Dietrich F.S."/>
            <person name="Fargo D.C."/>
            <person name="Farman M.L."/>
            <person name="Gathman A.C."/>
            <person name="Goldberg J."/>
            <person name="Guigo R."/>
            <person name="Hoegger P.J."/>
            <person name="Hooker J.B."/>
            <person name="Huggins A."/>
            <person name="James T.Y."/>
            <person name="Kamada T."/>
            <person name="Kilaru S."/>
            <person name="Kodira C."/>
            <person name="Kues U."/>
            <person name="Kupfer D."/>
            <person name="Kwan H.S."/>
            <person name="Lomsadze A."/>
            <person name="Li W."/>
            <person name="Lilly W.W."/>
            <person name="Ma L.J."/>
            <person name="Mackey A.J."/>
            <person name="Manning G."/>
            <person name="Martin F."/>
            <person name="Muraguchi H."/>
            <person name="Natvig D.O."/>
            <person name="Palmerini H."/>
            <person name="Ramesh M.A."/>
            <person name="Rehmeyer C.J."/>
            <person name="Roe B.A."/>
            <person name="Shenoy N."/>
            <person name="Stanke M."/>
            <person name="Ter-Hovhannisyan V."/>
            <person name="Tunlid A."/>
            <person name="Velagapudi R."/>
            <person name="Vision T.J."/>
            <person name="Zeng Q."/>
            <person name="Zolan M.E."/>
            <person name="Pukkila P.J."/>
        </authorList>
    </citation>
    <scope>NUCLEOTIDE SEQUENCE [LARGE SCALE GENOMIC DNA]</scope>
    <source>
        <strain evidence="3">Okayama-7 / 130 / ATCC MYA-4618 / FGSC 9003</strain>
    </source>
</reference>
<evidence type="ECO:0000256" key="1">
    <source>
        <dbReference type="SAM" id="MobiDB-lite"/>
    </source>
</evidence>
<name>A8NT58_COPC7</name>
<protein>
    <recommendedName>
        <fullName evidence="4">Arrestin-like N-terminal domain-containing protein</fullName>
    </recommendedName>
</protein>